<keyword evidence="3" id="KW-1185">Reference proteome</keyword>
<organism evidence="2 3">
    <name type="scientific">Daphnia magna</name>
    <dbReference type="NCBI Taxonomy" id="35525"/>
    <lineage>
        <taxon>Eukaryota</taxon>
        <taxon>Metazoa</taxon>
        <taxon>Ecdysozoa</taxon>
        <taxon>Arthropoda</taxon>
        <taxon>Crustacea</taxon>
        <taxon>Branchiopoda</taxon>
        <taxon>Diplostraca</taxon>
        <taxon>Cladocera</taxon>
        <taxon>Anomopoda</taxon>
        <taxon>Daphniidae</taxon>
        <taxon>Daphnia</taxon>
    </lineage>
</organism>
<proteinExistence type="predicted"/>
<feature type="compositionally biased region" description="Basic residues" evidence="1">
    <location>
        <begin position="22"/>
        <end position="32"/>
    </location>
</feature>
<name>A0ABQ9ZID7_9CRUS</name>
<sequence>MCQLVVPGRKKKEINGDDCQNTRRRPSANKRKRLEEAEMKVETAVATIITRLGKMSKSYNKLPFYTHRLMGLLCVPGQ</sequence>
<gene>
    <name evidence="2" type="ORF">OUZ56_024924</name>
</gene>
<dbReference type="Proteomes" id="UP001234178">
    <property type="component" value="Unassembled WGS sequence"/>
</dbReference>
<comment type="caution">
    <text evidence="2">The sequence shown here is derived from an EMBL/GenBank/DDBJ whole genome shotgun (WGS) entry which is preliminary data.</text>
</comment>
<evidence type="ECO:0000313" key="3">
    <source>
        <dbReference type="Proteomes" id="UP001234178"/>
    </source>
</evidence>
<accession>A0ABQ9ZID7</accession>
<evidence type="ECO:0000313" key="2">
    <source>
        <dbReference type="EMBL" id="KAK4012690.1"/>
    </source>
</evidence>
<dbReference type="EMBL" id="JAOYFB010000004">
    <property type="protein sequence ID" value="KAK4012690.1"/>
    <property type="molecule type" value="Genomic_DNA"/>
</dbReference>
<feature type="region of interest" description="Disordered" evidence="1">
    <location>
        <begin position="13"/>
        <end position="35"/>
    </location>
</feature>
<reference evidence="2 3" key="1">
    <citation type="journal article" date="2023" name="Nucleic Acids Res.">
        <title>The hologenome of Daphnia magna reveals possible DNA methylation and microbiome-mediated evolution of the host genome.</title>
        <authorList>
            <person name="Chaturvedi A."/>
            <person name="Li X."/>
            <person name="Dhandapani V."/>
            <person name="Marshall H."/>
            <person name="Kissane S."/>
            <person name="Cuenca-Cambronero M."/>
            <person name="Asole G."/>
            <person name="Calvet F."/>
            <person name="Ruiz-Romero M."/>
            <person name="Marangio P."/>
            <person name="Guigo R."/>
            <person name="Rago D."/>
            <person name="Mirbahai L."/>
            <person name="Eastwood N."/>
            <person name="Colbourne J.K."/>
            <person name="Zhou J."/>
            <person name="Mallon E."/>
            <person name="Orsini L."/>
        </authorList>
    </citation>
    <scope>NUCLEOTIDE SEQUENCE [LARGE SCALE GENOMIC DNA]</scope>
    <source>
        <strain evidence="2">LRV0_1</strain>
    </source>
</reference>
<evidence type="ECO:0000256" key="1">
    <source>
        <dbReference type="SAM" id="MobiDB-lite"/>
    </source>
</evidence>
<protein>
    <submittedName>
        <fullName evidence="2">Uncharacterized protein</fullName>
    </submittedName>
</protein>